<evidence type="ECO:0000256" key="6">
    <source>
        <dbReference type="ARBA" id="ARBA00022598"/>
    </source>
</evidence>
<dbReference type="PANTHER" id="PTHR10099">
    <property type="entry name" value="PHOSPHORIBOSYLFORMYLGLYCINAMIDINE SYNTHASE"/>
    <property type="match status" value="1"/>
</dbReference>
<evidence type="ECO:0000259" key="20">
    <source>
        <dbReference type="Pfam" id="PF18076"/>
    </source>
</evidence>
<evidence type="ECO:0000256" key="5">
    <source>
        <dbReference type="ARBA" id="ARBA00022490"/>
    </source>
</evidence>
<dbReference type="GO" id="GO:0046872">
    <property type="term" value="F:metal ion binding"/>
    <property type="evidence" value="ECO:0007669"/>
    <property type="project" value="UniProtKB-KW"/>
</dbReference>
<feature type="domain" description="PurM-like C-terminal" evidence="18">
    <location>
        <begin position="826"/>
        <end position="940"/>
    </location>
</feature>
<dbReference type="InterPro" id="IPR010073">
    <property type="entry name" value="PurL_large"/>
</dbReference>
<evidence type="ECO:0000256" key="3">
    <source>
        <dbReference type="ARBA" id="ARBA00008608"/>
    </source>
</evidence>
<protein>
    <recommendedName>
        <fullName evidence="4">phosphoribosylformylglycinamidine synthase</fullName>
        <ecNumber evidence="4">6.3.5.3</ecNumber>
    </recommendedName>
    <alternativeName>
        <fullName evidence="14">Formylglycinamide ribonucleotide amidotransferase</fullName>
    </alternativeName>
    <alternativeName>
        <fullName evidence="13">Formylglycinamide ribotide amidotransferase</fullName>
    </alternativeName>
</protein>
<dbReference type="SUPFAM" id="SSF55326">
    <property type="entry name" value="PurM N-terminal domain-like"/>
    <property type="match status" value="2"/>
</dbReference>
<keyword evidence="6 22" id="KW-0436">Ligase</keyword>
<evidence type="ECO:0000256" key="8">
    <source>
        <dbReference type="ARBA" id="ARBA00022741"/>
    </source>
</evidence>
<dbReference type="GO" id="GO:0005737">
    <property type="term" value="C:cytoplasm"/>
    <property type="evidence" value="ECO:0007669"/>
    <property type="project" value="UniProtKB-SubCell"/>
</dbReference>
<evidence type="ECO:0000256" key="11">
    <source>
        <dbReference type="ARBA" id="ARBA00022842"/>
    </source>
</evidence>
<dbReference type="PANTHER" id="PTHR10099:SF1">
    <property type="entry name" value="PHOSPHORIBOSYLFORMYLGLYCINAMIDINE SYNTHASE"/>
    <property type="match status" value="1"/>
</dbReference>
<dbReference type="FunFam" id="3.30.1330.10:FF:000002">
    <property type="entry name" value="Phosphoribosylformylglycinamidine synthase"/>
    <property type="match status" value="1"/>
</dbReference>
<dbReference type="Pfam" id="PF02769">
    <property type="entry name" value="AIRS_C"/>
    <property type="match status" value="2"/>
</dbReference>
<dbReference type="InterPro" id="IPR010918">
    <property type="entry name" value="PurM-like_C_dom"/>
</dbReference>
<dbReference type="InterPro" id="IPR055181">
    <property type="entry name" value="FGAR-AT_PurM_N-like"/>
</dbReference>
<dbReference type="FunFam" id="3.30.1330.10:FF:000005">
    <property type="entry name" value="Phosphoribosylformylglycinamidine synthase"/>
    <property type="match status" value="1"/>
</dbReference>
<dbReference type="InterPro" id="IPR041609">
    <property type="entry name" value="PurL_linker"/>
</dbReference>
<dbReference type="SUPFAM" id="SSF109736">
    <property type="entry name" value="FGAM synthase PurL, linker domain"/>
    <property type="match status" value="1"/>
</dbReference>
<dbReference type="HAMAP" id="MF_00419">
    <property type="entry name" value="PurL_1"/>
    <property type="match status" value="1"/>
</dbReference>
<evidence type="ECO:0000256" key="12">
    <source>
        <dbReference type="ARBA" id="ARBA00022962"/>
    </source>
</evidence>
<organism evidence="22">
    <name type="scientific">hydrothermal vent metagenome</name>
    <dbReference type="NCBI Taxonomy" id="652676"/>
    <lineage>
        <taxon>unclassified sequences</taxon>
        <taxon>metagenomes</taxon>
        <taxon>ecological metagenomes</taxon>
    </lineage>
</organism>
<dbReference type="GO" id="GO:0004642">
    <property type="term" value="F:phosphoribosylformylglycinamidine synthase activity"/>
    <property type="evidence" value="ECO:0007669"/>
    <property type="project" value="UniProtKB-EC"/>
</dbReference>
<dbReference type="GO" id="GO:0006189">
    <property type="term" value="P:'de novo' IMP biosynthetic process"/>
    <property type="evidence" value="ECO:0007669"/>
    <property type="project" value="UniProtKB-UniPathway"/>
</dbReference>
<keyword evidence="12 22" id="KW-0315">Glutamine amidotransferase</keyword>
<dbReference type="CDD" id="cd02204">
    <property type="entry name" value="PurL_repeat2"/>
    <property type="match status" value="1"/>
</dbReference>
<dbReference type="Pfam" id="PF18076">
    <property type="entry name" value="FGAR-AT_N"/>
    <property type="match status" value="1"/>
</dbReference>
<keyword evidence="5" id="KW-0963">Cytoplasm</keyword>
<comment type="function">
    <text evidence="16">Phosphoribosylformylglycinamidine synthase involved in the purines biosynthetic pathway. Catalyzes the ATP-dependent conversion of formylglycinamide ribonucleotide (FGAR) and glutamine to yield formylglycinamidine ribonucleotide (FGAM) and glutamate.</text>
</comment>
<evidence type="ECO:0000256" key="16">
    <source>
        <dbReference type="ARBA" id="ARBA00057317"/>
    </source>
</evidence>
<dbReference type="FunFam" id="1.10.8.750:FF:000002">
    <property type="entry name" value="Phosphoribosylformylglycinamidine synthase"/>
    <property type="match status" value="1"/>
</dbReference>
<keyword evidence="11" id="KW-0460">Magnesium</keyword>
<keyword evidence="7" id="KW-0479">Metal-binding</keyword>
<dbReference type="FunFam" id="3.40.50.880:FF:000008">
    <property type="entry name" value="Phosphoribosylformylglycinamidine synthase"/>
    <property type="match status" value="1"/>
</dbReference>
<dbReference type="Gene3D" id="3.90.650.10">
    <property type="entry name" value="PurM-like C-terminal domain"/>
    <property type="match status" value="2"/>
</dbReference>
<sequence>MIHTHQGISALGAFKTKALQVKISQAQSGLNLLGAEFIHFADLNDALTDEQTNHLNHLLSYTQDLSVNNAKSTLIITPRLGTISPWSSKATDIVHLCDINKINRIERGIAYHFDDEITNKAQVLTVIMDKMTESVLESIDDARTIFDNFEPQPFAQVDILTKGKSALEHTNIELGLALSDGEIDYLVDSFAKLQRNPTDIELMMFAQANSEHCRHKIFNADWTIDGQEQAKSLFAMIRNTYHQHPEGLLSVYSDNSAVMAGYQGERFYANEQGSYQSSNEHRAILMKVETHNHPTAIAPHPGAATGSGGEIRDEGATGQGSKPKVGLCGFSVSNLKIKNAQQPWEVDYGKPTQIVSALDIMLEGPIGAAAFNNEFGRPNTLGYFRTYEQQTPNGEVRGYHKPIMLAGGLGHIQENHIQKGDIPVGSKIIVLGGPAMLIGLGGGAASSVKSGEQSEDLDFASVQRANPEMQRRAQEVIDQCANMGKNNPIVSIHDIGAGGLSNGLPELVNDSGRGGTFELRAIPNDDNKMSPMEIWCNESQERYVLAIEEKNLEIFANICARERAPFAVLGESTKEQTLVLNDELFDNNPIDMPMSVLLGNPPKTSINATTLKDKLNALDTSDISIDDAIYRILQLPTVASKNFLITIGDRSVTGMVARDQFVGPWQVPVADCAISLADYIGYQGEIMSLGEKTPLALCNAESAARMTIGEALTNMLGGYVEDIHHISLSANWMSASGHPGEDAKLFAAVEAVGMDLCPELGLTVPVGKDSMSMKSSWVDNGEDKSITAPLSLIITAFSKTPDTRLQLTPLLENTKDSELLLIDLGFGQNRMGGSCLAQVYNQVGDIAPNLDDGAVFKNFFGVINQLNKDNLISAYHDRSDGGVICTLLEMAFASHCGLNIQTNEQTITDLFNEELGCVIQVKAQNKGAVTKVLKGAGLAKYTRKIASINDNDSIQISLNNEVLFNKSRTQLQSLWSSTSHEIAKLRDNPKCADEEFKGVSDETNGLKIDLSFDHNQSILSPYIATAAKPKIAILREQGINGQIEMAAAFTKAEFEAVDVHMSDILSGRVSLADFKGLVACGGFSYGDVLGAGRGWASSILYNSRAKDNFQAFFERSDSFALGICNGCQMMSNLSEIIPGSSHWPSFNRNISEQFEARFSSVRIGESNSIFLKNMAGSIMPIAIAHGEGRAIFDDNQSNHNVALQYVDHHGQLTQTYPHNPNGSDNAVAGVTSDSGQITIMMPHPERVFRAVQNSYHPNDWDERSPWMRMFENARAWVD</sequence>
<dbReference type="AlphaFoldDB" id="A0A1W1DHU9"/>
<dbReference type="GO" id="GO:0005524">
    <property type="term" value="F:ATP binding"/>
    <property type="evidence" value="ECO:0007669"/>
    <property type="project" value="UniProtKB-KW"/>
</dbReference>
<comment type="subcellular location">
    <subcellularLocation>
        <location evidence="1">Cytoplasm</location>
    </subcellularLocation>
</comment>
<dbReference type="GO" id="GO:0016740">
    <property type="term" value="F:transferase activity"/>
    <property type="evidence" value="ECO:0007669"/>
    <property type="project" value="UniProtKB-KW"/>
</dbReference>
<evidence type="ECO:0000256" key="9">
    <source>
        <dbReference type="ARBA" id="ARBA00022755"/>
    </source>
</evidence>
<evidence type="ECO:0000256" key="10">
    <source>
        <dbReference type="ARBA" id="ARBA00022840"/>
    </source>
</evidence>
<dbReference type="NCBIfam" id="TIGR01735">
    <property type="entry name" value="FGAM_synt"/>
    <property type="match status" value="1"/>
</dbReference>
<evidence type="ECO:0000256" key="15">
    <source>
        <dbReference type="ARBA" id="ARBA00052585"/>
    </source>
</evidence>
<feature type="domain" description="Phosphoribosylformylglycinamidine synthase N-terminal" evidence="20">
    <location>
        <begin position="36"/>
        <end position="146"/>
    </location>
</feature>
<dbReference type="FunFam" id="3.90.650.10:FF:000002">
    <property type="entry name" value="Phosphoribosylformylglycinamidine synthase"/>
    <property type="match status" value="1"/>
</dbReference>
<dbReference type="SMART" id="SM01211">
    <property type="entry name" value="GATase_5"/>
    <property type="match status" value="1"/>
</dbReference>
<dbReference type="Gene3D" id="1.10.8.750">
    <property type="entry name" value="Phosphoribosylformylglycinamidine synthase, linker domain"/>
    <property type="match status" value="1"/>
</dbReference>
<dbReference type="InterPro" id="IPR036604">
    <property type="entry name" value="PurS-like_sf"/>
</dbReference>
<keyword evidence="8" id="KW-0547">Nucleotide-binding</keyword>
<dbReference type="UniPathway" id="UPA00074">
    <property type="reaction ID" value="UER00128"/>
</dbReference>
<comment type="catalytic activity">
    <reaction evidence="15">
        <text>N(2)-formyl-N(1)-(5-phospho-beta-D-ribosyl)glycinamide + L-glutamine + ATP + H2O = 2-formamido-N(1)-(5-O-phospho-beta-D-ribosyl)acetamidine + L-glutamate + ADP + phosphate + H(+)</text>
        <dbReference type="Rhea" id="RHEA:17129"/>
        <dbReference type="ChEBI" id="CHEBI:15377"/>
        <dbReference type="ChEBI" id="CHEBI:15378"/>
        <dbReference type="ChEBI" id="CHEBI:29985"/>
        <dbReference type="ChEBI" id="CHEBI:30616"/>
        <dbReference type="ChEBI" id="CHEBI:43474"/>
        <dbReference type="ChEBI" id="CHEBI:58359"/>
        <dbReference type="ChEBI" id="CHEBI:147286"/>
        <dbReference type="ChEBI" id="CHEBI:147287"/>
        <dbReference type="ChEBI" id="CHEBI:456216"/>
        <dbReference type="EC" id="6.3.5.3"/>
    </reaction>
</comment>
<evidence type="ECO:0000259" key="18">
    <source>
        <dbReference type="Pfam" id="PF02769"/>
    </source>
</evidence>
<dbReference type="NCBIfam" id="NF003672">
    <property type="entry name" value="PRK05297.1"/>
    <property type="match status" value="1"/>
</dbReference>
<evidence type="ECO:0000256" key="7">
    <source>
        <dbReference type="ARBA" id="ARBA00022723"/>
    </source>
</evidence>
<evidence type="ECO:0000313" key="22">
    <source>
        <dbReference type="EMBL" id="SFV80874.1"/>
    </source>
</evidence>
<feature type="domain" description="Phosphoribosylformylglycinamidine synthase linker" evidence="19">
    <location>
        <begin position="167"/>
        <end position="216"/>
    </location>
</feature>
<dbReference type="InterPro" id="IPR040707">
    <property type="entry name" value="FGAR-AT_N"/>
</dbReference>
<evidence type="ECO:0000259" key="21">
    <source>
        <dbReference type="Pfam" id="PF22689"/>
    </source>
</evidence>
<comment type="similarity">
    <text evidence="3">In the N-terminal section; belongs to the FGAMS family.</text>
</comment>
<dbReference type="SUPFAM" id="SSF56042">
    <property type="entry name" value="PurM C-terminal domain-like"/>
    <property type="match status" value="2"/>
</dbReference>
<dbReference type="Pfam" id="PF18072">
    <property type="entry name" value="FGAR-AT_linker"/>
    <property type="match status" value="1"/>
</dbReference>
<evidence type="ECO:0000256" key="14">
    <source>
        <dbReference type="ARBA" id="ARBA00032632"/>
    </source>
</evidence>
<dbReference type="SUPFAM" id="SSF52317">
    <property type="entry name" value="Class I glutamine amidotransferase-like"/>
    <property type="match status" value="1"/>
</dbReference>
<feature type="region of interest" description="Disordered" evidence="17">
    <location>
        <begin position="300"/>
        <end position="322"/>
    </location>
</feature>
<dbReference type="CDD" id="cd02203">
    <property type="entry name" value="PurL_repeat1"/>
    <property type="match status" value="1"/>
</dbReference>
<reference evidence="22" key="1">
    <citation type="submission" date="2016-10" db="EMBL/GenBank/DDBJ databases">
        <authorList>
            <person name="de Groot N.N."/>
        </authorList>
    </citation>
    <scope>NUCLEOTIDE SEQUENCE</scope>
</reference>
<proteinExistence type="inferred from homology"/>
<feature type="domain" description="PurM-like C-terminal" evidence="18">
    <location>
        <begin position="424"/>
        <end position="580"/>
    </location>
</feature>
<feature type="domain" description="FGAR-AT PurM N-terminal-like" evidence="21">
    <location>
        <begin position="640"/>
        <end position="798"/>
    </location>
</feature>
<dbReference type="EC" id="6.3.5.3" evidence="4"/>
<gene>
    <name evidence="22" type="ORF">MNB_SUP05-13-150</name>
</gene>
<evidence type="ECO:0000256" key="4">
    <source>
        <dbReference type="ARBA" id="ARBA00012747"/>
    </source>
</evidence>
<evidence type="ECO:0000259" key="19">
    <source>
        <dbReference type="Pfam" id="PF18072"/>
    </source>
</evidence>
<comment type="pathway">
    <text evidence="2">Purine metabolism; IMP biosynthesis via de novo pathway; 5-amino-1-(5-phospho-D-ribosyl)imidazole from N(2)-formyl-N(1)-(5-phospho-D-ribosyl)glycinamide: step 1/2.</text>
</comment>
<dbReference type="Pfam" id="PF22689">
    <property type="entry name" value="FGAR-AT_PurM_N-like"/>
    <property type="match status" value="1"/>
</dbReference>
<dbReference type="Gene3D" id="3.40.50.880">
    <property type="match status" value="1"/>
</dbReference>
<evidence type="ECO:0000256" key="17">
    <source>
        <dbReference type="SAM" id="MobiDB-lite"/>
    </source>
</evidence>
<dbReference type="EMBL" id="FPHU01000115">
    <property type="protein sequence ID" value="SFV80874.1"/>
    <property type="molecule type" value="Genomic_DNA"/>
</dbReference>
<evidence type="ECO:0000256" key="2">
    <source>
        <dbReference type="ARBA" id="ARBA00004920"/>
    </source>
</evidence>
<dbReference type="CDD" id="cd01740">
    <property type="entry name" value="GATase1_FGAR_AT"/>
    <property type="match status" value="1"/>
</dbReference>
<accession>A0A1W1DHU9</accession>
<keyword evidence="9" id="KW-0658">Purine biosynthesis</keyword>
<keyword evidence="22" id="KW-0808">Transferase</keyword>
<dbReference type="Gene3D" id="3.30.1330.10">
    <property type="entry name" value="PurM-like, N-terminal domain"/>
    <property type="match status" value="2"/>
</dbReference>
<dbReference type="InterPro" id="IPR029062">
    <property type="entry name" value="Class_I_gatase-like"/>
</dbReference>
<dbReference type="InterPro" id="IPR036676">
    <property type="entry name" value="PurM-like_C_sf"/>
</dbReference>
<dbReference type="InterPro" id="IPR036921">
    <property type="entry name" value="PurM-like_N_sf"/>
</dbReference>
<evidence type="ECO:0000256" key="1">
    <source>
        <dbReference type="ARBA" id="ARBA00004496"/>
    </source>
</evidence>
<dbReference type="Pfam" id="PF13507">
    <property type="entry name" value="GATase_5"/>
    <property type="match status" value="1"/>
</dbReference>
<name>A0A1W1DHU9_9ZZZZ</name>
<dbReference type="PROSITE" id="PS51273">
    <property type="entry name" value="GATASE_TYPE_1"/>
    <property type="match status" value="1"/>
</dbReference>
<dbReference type="SUPFAM" id="SSF82697">
    <property type="entry name" value="PurS-like"/>
    <property type="match status" value="1"/>
</dbReference>
<keyword evidence="10" id="KW-0067">ATP-binding</keyword>
<evidence type="ECO:0000256" key="13">
    <source>
        <dbReference type="ARBA" id="ARBA00029823"/>
    </source>
</evidence>